<dbReference type="GO" id="GO:0016747">
    <property type="term" value="F:acyltransferase activity, transferring groups other than amino-acyl groups"/>
    <property type="evidence" value="ECO:0007669"/>
    <property type="project" value="InterPro"/>
</dbReference>
<dbReference type="PROSITE" id="PS51186">
    <property type="entry name" value="GNAT"/>
    <property type="match status" value="1"/>
</dbReference>
<organism evidence="2 3">
    <name type="scientific">Clostridium beijerinckii</name>
    <name type="common">Clostridium MP</name>
    <dbReference type="NCBI Taxonomy" id="1520"/>
    <lineage>
        <taxon>Bacteria</taxon>
        <taxon>Bacillati</taxon>
        <taxon>Bacillota</taxon>
        <taxon>Clostridia</taxon>
        <taxon>Eubacteriales</taxon>
        <taxon>Clostridiaceae</taxon>
        <taxon>Clostridium</taxon>
    </lineage>
</organism>
<protein>
    <submittedName>
        <fullName evidence="2">GNAT family acetyltransferase</fullName>
    </submittedName>
</protein>
<dbReference type="InterPro" id="IPR000182">
    <property type="entry name" value="GNAT_dom"/>
</dbReference>
<proteinExistence type="predicted"/>
<gene>
    <name evidence="2" type="ORF">LF65_04601</name>
</gene>
<dbReference type="AlphaFoldDB" id="A0A0B5QST4"/>
<dbReference type="CDD" id="cd04301">
    <property type="entry name" value="NAT_SF"/>
    <property type="match status" value="1"/>
</dbReference>
<dbReference type="InterPro" id="IPR016181">
    <property type="entry name" value="Acyl_CoA_acyltransferase"/>
</dbReference>
<dbReference type="Gene3D" id="3.40.630.30">
    <property type="match status" value="1"/>
</dbReference>
<dbReference type="RefSeq" id="WP_041899206.1">
    <property type="nucleotide sequence ID" value="NZ_CP010086.2"/>
</dbReference>
<evidence type="ECO:0000313" key="2">
    <source>
        <dbReference type="EMBL" id="AJH01133.1"/>
    </source>
</evidence>
<dbReference type="KEGG" id="cbei:LF65_04601"/>
<dbReference type="STRING" id="1520.LF65_04601"/>
<keyword evidence="2" id="KW-0808">Transferase</keyword>
<dbReference type="OrthoDB" id="9787920at2"/>
<accession>A0A0B5QST4</accession>
<feature type="domain" description="N-acetyltransferase" evidence="1">
    <location>
        <begin position="6"/>
        <end position="147"/>
    </location>
</feature>
<evidence type="ECO:0000313" key="3">
    <source>
        <dbReference type="Proteomes" id="UP000031866"/>
    </source>
</evidence>
<sequence length="147" mass="17143">MNNITYEFINYKSKEFKEVSELRFKILFKPYNKIHKYDYDELDYSSIHLVALDEGAVVAYSRMTNYNMNGKMTNIVVSEEYVGKGIGIEMLKTHKIKAKELGIICLYLNARLDTINFYKKAGFQCKGNIFLSEKSGLELQPMYFKIS</sequence>
<name>A0A0B5QST4_CLOBE</name>
<reference evidence="3" key="1">
    <citation type="submission" date="2014-12" db="EMBL/GenBank/DDBJ databases">
        <title>Genome sequence of Clostridium beijerinckii strain 59B.</title>
        <authorList>
            <person name="Little G.T."/>
            <person name="Minton N.P."/>
        </authorList>
    </citation>
    <scope>NUCLEOTIDE SEQUENCE [LARGE SCALE GENOMIC DNA]</scope>
    <source>
        <strain evidence="3">59B</strain>
    </source>
</reference>
<dbReference type="Proteomes" id="UP000031866">
    <property type="component" value="Chromosome"/>
</dbReference>
<dbReference type="Pfam" id="PF13508">
    <property type="entry name" value="Acetyltransf_7"/>
    <property type="match status" value="1"/>
</dbReference>
<dbReference type="SUPFAM" id="SSF55729">
    <property type="entry name" value="Acyl-CoA N-acyltransferases (Nat)"/>
    <property type="match status" value="1"/>
</dbReference>
<evidence type="ECO:0000259" key="1">
    <source>
        <dbReference type="PROSITE" id="PS51186"/>
    </source>
</evidence>
<dbReference type="EMBL" id="CP010086">
    <property type="protein sequence ID" value="AJH01133.1"/>
    <property type="molecule type" value="Genomic_DNA"/>
</dbReference>